<evidence type="ECO:0000256" key="9">
    <source>
        <dbReference type="SAM" id="SignalP"/>
    </source>
</evidence>
<evidence type="ECO:0000256" key="8">
    <source>
        <dbReference type="SAM" id="MobiDB-lite"/>
    </source>
</evidence>
<dbReference type="SMART" id="SM00387">
    <property type="entry name" value="HATPase_c"/>
    <property type="match status" value="1"/>
</dbReference>
<feature type="chain" id="PRO_5046700499" description="histidine kinase" evidence="9">
    <location>
        <begin position="29"/>
        <end position="605"/>
    </location>
</feature>
<name>A0ABS6CLN3_9ACTN</name>
<feature type="region of interest" description="Disordered" evidence="8">
    <location>
        <begin position="236"/>
        <end position="261"/>
    </location>
</feature>
<dbReference type="EMBL" id="JAHLEM010000342">
    <property type="protein sequence ID" value="MBU3867739.1"/>
    <property type="molecule type" value="Genomic_DNA"/>
</dbReference>
<feature type="domain" description="HAMP" evidence="11">
    <location>
        <begin position="330"/>
        <end position="382"/>
    </location>
</feature>
<organism evidence="12 13">
    <name type="scientific">Streptomyces niphimycinicus</name>
    <dbReference type="NCBI Taxonomy" id="2842201"/>
    <lineage>
        <taxon>Bacteria</taxon>
        <taxon>Bacillati</taxon>
        <taxon>Actinomycetota</taxon>
        <taxon>Actinomycetes</taxon>
        <taxon>Kitasatosporales</taxon>
        <taxon>Streptomycetaceae</taxon>
        <taxon>Streptomyces</taxon>
    </lineage>
</organism>
<dbReference type="PROSITE" id="PS50885">
    <property type="entry name" value="HAMP"/>
    <property type="match status" value="1"/>
</dbReference>
<reference evidence="12 13" key="1">
    <citation type="submission" date="2021-06" db="EMBL/GenBank/DDBJ databases">
        <authorList>
            <person name="Pan X."/>
        </authorList>
    </citation>
    <scope>NUCLEOTIDE SEQUENCE [LARGE SCALE GENOMIC DNA]</scope>
    <source>
        <strain evidence="12 13">4503</strain>
    </source>
</reference>
<gene>
    <name evidence="12" type="ORF">KN815_27870</name>
</gene>
<keyword evidence="3" id="KW-0808">Transferase</keyword>
<proteinExistence type="predicted"/>
<dbReference type="InterPro" id="IPR050736">
    <property type="entry name" value="Sensor_HK_Regulatory"/>
</dbReference>
<dbReference type="Pfam" id="PF00672">
    <property type="entry name" value="HAMP"/>
    <property type="match status" value="1"/>
</dbReference>
<evidence type="ECO:0000259" key="10">
    <source>
        <dbReference type="PROSITE" id="PS50109"/>
    </source>
</evidence>
<dbReference type="InterPro" id="IPR003661">
    <property type="entry name" value="HisK_dim/P_dom"/>
</dbReference>
<keyword evidence="6" id="KW-0472">Membrane</keyword>
<feature type="domain" description="Histidine kinase" evidence="10">
    <location>
        <begin position="390"/>
        <end position="605"/>
    </location>
</feature>
<evidence type="ECO:0000256" key="7">
    <source>
        <dbReference type="ARBA" id="ARBA00023012"/>
    </source>
</evidence>
<feature type="region of interest" description="Disordered" evidence="8">
    <location>
        <begin position="179"/>
        <end position="208"/>
    </location>
</feature>
<comment type="caution">
    <text evidence="12">The sequence shown here is derived from an EMBL/GenBank/DDBJ whole genome shotgun (WGS) entry which is preliminary data.</text>
</comment>
<protein>
    <recommendedName>
        <fullName evidence="2">histidine kinase</fullName>
        <ecNumber evidence="2">2.7.13.3</ecNumber>
    </recommendedName>
</protein>
<accession>A0ABS6CLN3</accession>
<dbReference type="InterPro" id="IPR003660">
    <property type="entry name" value="HAMP_dom"/>
</dbReference>
<dbReference type="CDD" id="cd00082">
    <property type="entry name" value="HisKA"/>
    <property type="match status" value="1"/>
</dbReference>
<dbReference type="EC" id="2.7.13.3" evidence="2"/>
<dbReference type="SMART" id="SM00304">
    <property type="entry name" value="HAMP"/>
    <property type="match status" value="1"/>
</dbReference>
<dbReference type="InterPro" id="IPR005467">
    <property type="entry name" value="His_kinase_dom"/>
</dbReference>
<keyword evidence="4" id="KW-0812">Transmembrane</keyword>
<evidence type="ECO:0000256" key="3">
    <source>
        <dbReference type="ARBA" id="ARBA00022679"/>
    </source>
</evidence>
<keyword evidence="6" id="KW-1133">Transmembrane helix</keyword>
<dbReference type="PANTHER" id="PTHR43711:SF1">
    <property type="entry name" value="HISTIDINE KINASE 1"/>
    <property type="match status" value="1"/>
</dbReference>
<comment type="catalytic activity">
    <reaction evidence="1">
        <text>ATP + protein L-histidine = ADP + protein N-phospho-L-histidine.</text>
        <dbReference type="EC" id="2.7.13.3"/>
    </reaction>
</comment>
<evidence type="ECO:0000256" key="4">
    <source>
        <dbReference type="ARBA" id="ARBA00022692"/>
    </source>
</evidence>
<dbReference type="PANTHER" id="PTHR43711">
    <property type="entry name" value="TWO-COMPONENT HISTIDINE KINASE"/>
    <property type="match status" value="1"/>
</dbReference>
<evidence type="ECO:0000256" key="2">
    <source>
        <dbReference type="ARBA" id="ARBA00012438"/>
    </source>
</evidence>
<keyword evidence="7" id="KW-0902">Two-component regulatory system</keyword>
<dbReference type="Proteomes" id="UP000720508">
    <property type="component" value="Unassembled WGS sequence"/>
</dbReference>
<dbReference type="RefSeq" id="WP_216344670.1">
    <property type="nucleotide sequence ID" value="NZ_JAHLEM010000342.1"/>
</dbReference>
<dbReference type="InterPro" id="IPR003594">
    <property type="entry name" value="HATPase_dom"/>
</dbReference>
<dbReference type="CDD" id="cd06225">
    <property type="entry name" value="HAMP"/>
    <property type="match status" value="1"/>
</dbReference>
<dbReference type="Pfam" id="PF00512">
    <property type="entry name" value="HisKA"/>
    <property type="match status" value="1"/>
</dbReference>
<feature type="signal peptide" evidence="9">
    <location>
        <begin position="1"/>
        <end position="28"/>
    </location>
</feature>
<keyword evidence="9" id="KW-0732">Signal</keyword>
<sequence>MRRDVPLRRSLLLRLLAVSALVSACSVAATAWLAIRTTAVAIREERGQALADDTRIYDSLLGYAARHPRWDGAGPTVRALARQTGHRIIVTSDGRRVADSQSAARLPYRPPDKATAVIDPLAVSPDLLPDSVSDRIDPRAVGPFELSGVERARLREAARRRAACLRTVFGPGITVVEEPSGRSRVGTDTSRDLDTPRCASTALDSPTPTEARALSALNELVDACLSRRHAARVTLTLDDQGKPRAEPRAEPPLRTRGEDADDSLVSSCLASSRAQQLAPYVAPAAALYVTSPGRSATTFFDLSAGNRARIAGGTVLVLLVTVTATTLAGIRLVRPLRALTDAAQRMADGEAGAQVKVTSNDELGRLTSAFNSMSSRRDQLEAARKDMASDVAHELRTPLSNIRGWLEGAQDGVVPHGDLLVSSLLEEALHLQHLIDDLRDLSAADAGELRLHLAPVDIAHLLAHTATAHHVAAENAGVALRVEASGDCPEIQADQVRLRQVLGNLVANALRHTPSGGTVSLRARAAGGEVLIEVADTGSGIAADELPHVFDRFWRADKSRSRLTGGSGLGLSIVRKLVETHGGTVTVRSTVGEGSEFTIHLPHTR</sequence>
<keyword evidence="13" id="KW-1185">Reference proteome</keyword>
<evidence type="ECO:0000259" key="11">
    <source>
        <dbReference type="PROSITE" id="PS50885"/>
    </source>
</evidence>
<dbReference type="GO" id="GO:0016301">
    <property type="term" value="F:kinase activity"/>
    <property type="evidence" value="ECO:0007669"/>
    <property type="project" value="UniProtKB-KW"/>
</dbReference>
<dbReference type="Pfam" id="PF02518">
    <property type="entry name" value="HATPase_c"/>
    <property type="match status" value="1"/>
</dbReference>
<dbReference type="PROSITE" id="PS51257">
    <property type="entry name" value="PROKAR_LIPOPROTEIN"/>
    <property type="match status" value="1"/>
</dbReference>
<evidence type="ECO:0000313" key="13">
    <source>
        <dbReference type="Proteomes" id="UP000720508"/>
    </source>
</evidence>
<keyword evidence="5 12" id="KW-0418">Kinase</keyword>
<evidence type="ECO:0000313" key="12">
    <source>
        <dbReference type="EMBL" id="MBU3867739.1"/>
    </source>
</evidence>
<dbReference type="SMART" id="SM00388">
    <property type="entry name" value="HisKA"/>
    <property type="match status" value="1"/>
</dbReference>
<feature type="compositionally biased region" description="Basic and acidic residues" evidence="8">
    <location>
        <begin position="239"/>
        <end position="258"/>
    </location>
</feature>
<evidence type="ECO:0000256" key="5">
    <source>
        <dbReference type="ARBA" id="ARBA00022777"/>
    </source>
</evidence>
<evidence type="ECO:0000256" key="6">
    <source>
        <dbReference type="ARBA" id="ARBA00022989"/>
    </source>
</evidence>
<dbReference type="CDD" id="cd00075">
    <property type="entry name" value="HATPase"/>
    <property type="match status" value="1"/>
</dbReference>
<evidence type="ECO:0000256" key="1">
    <source>
        <dbReference type="ARBA" id="ARBA00000085"/>
    </source>
</evidence>
<dbReference type="PROSITE" id="PS50109">
    <property type="entry name" value="HIS_KIN"/>
    <property type="match status" value="1"/>
</dbReference>